<evidence type="ECO:0000256" key="1">
    <source>
        <dbReference type="ARBA" id="ARBA00022801"/>
    </source>
</evidence>
<evidence type="ECO:0000259" key="5">
    <source>
        <dbReference type="PROSITE" id="PS50122"/>
    </source>
</evidence>
<feature type="active site" evidence="4">
    <location>
        <position position="283"/>
    </location>
</feature>
<dbReference type="GO" id="GO:0006935">
    <property type="term" value="P:chemotaxis"/>
    <property type="evidence" value="ECO:0007669"/>
    <property type="project" value="UniProtKB-UniRule"/>
</dbReference>
<dbReference type="Gene3D" id="3.40.50.180">
    <property type="entry name" value="Methylesterase CheB, C-terminal domain"/>
    <property type="match status" value="1"/>
</dbReference>
<dbReference type="EMBL" id="CP114976">
    <property type="protein sequence ID" value="WBE25515.1"/>
    <property type="molecule type" value="Genomic_DNA"/>
</dbReference>
<dbReference type="PANTHER" id="PTHR42872">
    <property type="entry name" value="PROTEIN-GLUTAMATE METHYLESTERASE/PROTEIN-GLUTAMINE GLUTAMINASE"/>
    <property type="match status" value="1"/>
</dbReference>
<dbReference type="PANTHER" id="PTHR42872:SF6">
    <property type="entry name" value="PROTEIN-GLUTAMATE METHYLESTERASE_PROTEIN-GLUTAMINE GLUTAMINASE"/>
    <property type="match status" value="1"/>
</dbReference>
<feature type="active site" evidence="4">
    <location>
        <position position="163"/>
    </location>
</feature>
<protein>
    <recommendedName>
        <fullName evidence="2">protein-glutamate methylesterase</fullName>
        <ecNumber evidence="2">3.1.1.61</ecNumber>
    </recommendedName>
</protein>
<dbReference type="InterPro" id="IPR035909">
    <property type="entry name" value="CheB_C"/>
</dbReference>
<evidence type="ECO:0000313" key="6">
    <source>
        <dbReference type="EMBL" id="WBE25515.1"/>
    </source>
</evidence>
<dbReference type="AlphaFoldDB" id="A0AAE9VNR0"/>
<evidence type="ECO:0000313" key="7">
    <source>
        <dbReference type="Proteomes" id="UP001212189"/>
    </source>
</evidence>
<evidence type="ECO:0000256" key="4">
    <source>
        <dbReference type="PROSITE-ProRule" id="PRU00050"/>
    </source>
</evidence>
<dbReference type="GO" id="GO:0008984">
    <property type="term" value="F:protein-glutamate methylesterase activity"/>
    <property type="evidence" value="ECO:0007669"/>
    <property type="project" value="UniProtKB-EC"/>
</dbReference>
<dbReference type="InterPro" id="IPR000673">
    <property type="entry name" value="Sig_transdc_resp-reg_Me-estase"/>
</dbReference>
<organism evidence="6 7">
    <name type="scientific">Denitrificimonas caeni</name>
    <dbReference type="NCBI Taxonomy" id="521720"/>
    <lineage>
        <taxon>Bacteria</taxon>
        <taxon>Pseudomonadati</taxon>
        <taxon>Pseudomonadota</taxon>
        <taxon>Gammaproteobacteria</taxon>
        <taxon>Pseudomonadales</taxon>
        <taxon>Pseudomonadaceae</taxon>
        <taxon>Denitrificimonas</taxon>
    </lineage>
</organism>
<name>A0AAE9VNR0_9GAMM</name>
<reference evidence="6 7" key="1">
    <citation type="submission" date="2022-12" db="EMBL/GenBank/DDBJ databases">
        <title>Coexistence and Characterization of a Novel Tigecycline Resistance gene tet(X) variant and blaNDM-1 in a Pseudomonas caeni Isolate of Chicken Origin.</title>
        <authorList>
            <person name="Lu X."/>
            <person name="Zhang L."/>
            <person name="Li R."/>
            <person name="Wang Z."/>
        </authorList>
    </citation>
    <scope>NUCLEOTIDE SEQUENCE [LARGE SCALE GENOMIC DNA]</scope>
    <source>
        <strain evidence="6 7">CE14</strain>
    </source>
</reference>
<proteinExistence type="predicted"/>
<dbReference type="KEGG" id="dce:O6P33_01310"/>
<dbReference type="GO" id="GO:0005737">
    <property type="term" value="C:cytoplasm"/>
    <property type="evidence" value="ECO:0007669"/>
    <property type="project" value="InterPro"/>
</dbReference>
<keyword evidence="7" id="KW-1185">Reference proteome</keyword>
<sequence length="354" mass="38894">MTDCAAVRVAVVADTPLQRHILQQLLVKQGYQVVLNSAPQHLDRSALEHCATDLWLYETVSSNDTLCPSLEYFLAEPSAPVLFGEGAAPALGTEDYPRWERSLLKKIVQLTGHITPAATVVPVLDQPLPTANRLRSIELPQYFHKHPVDNTQPAQQVWLLAASMGGPQAVKTFLDVLPQGLPLGFIYAQHIDAAFEGHLPQAVGRHSQWSVRLLAEHPFVRAGEVVIAPIQQELTFAHDHSLLMRDKPWSGPYQPSIEQMMRNLAQHYGAACGVIVFSGMGDDGSCAASYVQQQGAQIWTQSADSCACSSMPDSVRAVAGSVFSGNPEELAYELVQYLLHNTHKQHDAQERKVQ</sequence>
<dbReference type="RefSeq" id="WP_269818457.1">
    <property type="nucleotide sequence ID" value="NZ_CP114976.1"/>
</dbReference>
<dbReference type="GO" id="GO:0000156">
    <property type="term" value="F:phosphorelay response regulator activity"/>
    <property type="evidence" value="ECO:0007669"/>
    <property type="project" value="InterPro"/>
</dbReference>
<accession>A0AAE9VNR0</accession>
<dbReference type="Proteomes" id="UP001212189">
    <property type="component" value="Chromosome"/>
</dbReference>
<comment type="catalytic activity">
    <reaction evidence="3">
        <text>[protein]-L-glutamate 5-O-methyl ester + H2O = L-glutamyl-[protein] + methanol + H(+)</text>
        <dbReference type="Rhea" id="RHEA:23236"/>
        <dbReference type="Rhea" id="RHEA-COMP:10208"/>
        <dbReference type="Rhea" id="RHEA-COMP:10311"/>
        <dbReference type="ChEBI" id="CHEBI:15377"/>
        <dbReference type="ChEBI" id="CHEBI:15378"/>
        <dbReference type="ChEBI" id="CHEBI:17790"/>
        <dbReference type="ChEBI" id="CHEBI:29973"/>
        <dbReference type="ChEBI" id="CHEBI:82795"/>
        <dbReference type="EC" id="3.1.1.61"/>
    </reaction>
</comment>
<evidence type="ECO:0000256" key="2">
    <source>
        <dbReference type="ARBA" id="ARBA00039140"/>
    </source>
</evidence>
<dbReference type="EC" id="3.1.1.61" evidence="2"/>
<gene>
    <name evidence="6" type="ORF">O6P33_01310</name>
</gene>
<dbReference type="Pfam" id="PF01339">
    <property type="entry name" value="CheB_methylest"/>
    <property type="match status" value="1"/>
</dbReference>
<feature type="domain" description="CheB-type methylesterase" evidence="5">
    <location>
        <begin position="151"/>
        <end position="312"/>
    </location>
</feature>
<feature type="active site" evidence="4">
    <location>
        <position position="190"/>
    </location>
</feature>
<dbReference type="PROSITE" id="PS50122">
    <property type="entry name" value="CHEB"/>
    <property type="match status" value="1"/>
</dbReference>
<keyword evidence="1 4" id="KW-0378">Hydrolase</keyword>
<keyword evidence="4" id="KW-0145">Chemotaxis</keyword>
<evidence type="ECO:0000256" key="3">
    <source>
        <dbReference type="ARBA" id="ARBA00048267"/>
    </source>
</evidence>
<dbReference type="SUPFAM" id="SSF52738">
    <property type="entry name" value="Methylesterase CheB, C-terminal domain"/>
    <property type="match status" value="1"/>
</dbReference>